<name>A0A1J5S8V2_9ZZZZ</name>
<proteinExistence type="predicted"/>
<comment type="caution">
    <text evidence="2">The sequence shown here is derived from an EMBL/GenBank/DDBJ whole genome shotgun (WGS) entry which is preliminary data.</text>
</comment>
<protein>
    <submittedName>
        <fullName evidence="2">YceI-like domain protein</fullName>
    </submittedName>
</protein>
<feature type="domain" description="Lipid/polyisoprenoid-binding YceI-like" evidence="1">
    <location>
        <begin position="34"/>
        <end position="174"/>
    </location>
</feature>
<sequence>MKQIIILLFIIGFTIKGHGQLYITKTGFIGFYSKTAFEDIKAENNQVYAVIDVAKKNIAFSLLLKGFLFPKELMQEHFNENYVESDKYPKANFVGNFSGEFNINKDGIYSVLVKGELLLHNYAKAIETTATLEVRGGKILGQAQFKVKPEDFNITIPALVRNKIAKEINVTVKIDCTLK</sequence>
<evidence type="ECO:0000259" key="1">
    <source>
        <dbReference type="Pfam" id="PF04264"/>
    </source>
</evidence>
<dbReference type="InterPro" id="IPR007372">
    <property type="entry name" value="Lipid/polyisoprenoid-bd_YceI"/>
</dbReference>
<dbReference type="InterPro" id="IPR036761">
    <property type="entry name" value="TTHA0802/YceI-like_sf"/>
</dbReference>
<accession>A0A1J5S8V2</accession>
<organism evidence="2">
    <name type="scientific">mine drainage metagenome</name>
    <dbReference type="NCBI Taxonomy" id="410659"/>
    <lineage>
        <taxon>unclassified sequences</taxon>
        <taxon>metagenomes</taxon>
        <taxon>ecological metagenomes</taxon>
    </lineage>
</organism>
<reference evidence="2" key="1">
    <citation type="submission" date="2016-10" db="EMBL/GenBank/DDBJ databases">
        <title>Sequence of Gallionella enrichment culture.</title>
        <authorList>
            <person name="Poehlein A."/>
            <person name="Muehling M."/>
            <person name="Daniel R."/>
        </authorList>
    </citation>
    <scope>NUCLEOTIDE SEQUENCE</scope>
</reference>
<evidence type="ECO:0000313" key="2">
    <source>
        <dbReference type="EMBL" id="OIR00645.1"/>
    </source>
</evidence>
<dbReference type="EMBL" id="MLJW01000093">
    <property type="protein sequence ID" value="OIR00645.1"/>
    <property type="molecule type" value="Genomic_DNA"/>
</dbReference>
<dbReference type="Gene3D" id="2.40.128.110">
    <property type="entry name" value="Lipid/polyisoprenoid-binding, YceI-like"/>
    <property type="match status" value="1"/>
</dbReference>
<gene>
    <name evidence="2" type="ORF">GALL_173370</name>
</gene>
<dbReference type="Pfam" id="PF04264">
    <property type="entry name" value="YceI"/>
    <property type="match status" value="1"/>
</dbReference>
<dbReference type="SUPFAM" id="SSF101874">
    <property type="entry name" value="YceI-like"/>
    <property type="match status" value="1"/>
</dbReference>
<dbReference type="AlphaFoldDB" id="A0A1J5S8V2"/>